<comment type="similarity">
    <text evidence="2">Belongs to the LIMR family.</text>
</comment>
<dbReference type="PANTHER" id="PTHR21355:SF0">
    <property type="entry name" value="G-PROTEIN COUPLED RECEPTOR-ASSOCIATED PROTEIN LMBRD2"/>
    <property type="match status" value="1"/>
</dbReference>
<evidence type="ECO:0000256" key="2">
    <source>
        <dbReference type="ARBA" id="ARBA00010487"/>
    </source>
</evidence>
<feature type="transmembrane region" description="Helical" evidence="6">
    <location>
        <begin position="409"/>
        <end position="431"/>
    </location>
</feature>
<evidence type="ECO:0000256" key="6">
    <source>
        <dbReference type="SAM" id="Phobius"/>
    </source>
</evidence>
<keyword evidence="4 6" id="KW-1133">Transmembrane helix</keyword>
<evidence type="ECO:0000256" key="4">
    <source>
        <dbReference type="ARBA" id="ARBA00022989"/>
    </source>
</evidence>
<dbReference type="Proteomes" id="UP001628156">
    <property type="component" value="Unassembled WGS sequence"/>
</dbReference>
<feature type="transmembrane region" description="Helical" evidence="6">
    <location>
        <begin position="466"/>
        <end position="490"/>
    </location>
</feature>
<dbReference type="InterPro" id="IPR006876">
    <property type="entry name" value="LMBR1-like_membr_prot"/>
</dbReference>
<reference evidence="7 8" key="1">
    <citation type="journal article" date="2019" name="PLoS Negl. Trop. Dis.">
        <title>Whole genome sequencing of Entamoeba nuttalli reveals mammalian host-related molecular signatures and a novel octapeptide-repeat surface protein.</title>
        <authorList>
            <person name="Tanaka M."/>
            <person name="Makiuchi T."/>
            <person name="Komiyama T."/>
            <person name="Shiina T."/>
            <person name="Osaki K."/>
            <person name="Tachibana H."/>
        </authorList>
    </citation>
    <scope>NUCLEOTIDE SEQUENCE [LARGE SCALE GENOMIC DNA]</scope>
    <source>
        <strain evidence="7 8">P19-061405</strain>
    </source>
</reference>
<feature type="transmembrane region" description="Helical" evidence="6">
    <location>
        <begin position="154"/>
        <end position="179"/>
    </location>
</feature>
<organism evidence="7 8">
    <name type="scientific">Entamoeba nuttalli</name>
    <dbReference type="NCBI Taxonomy" id="412467"/>
    <lineage>
        <taxon>Eukaryota</taxon>
        <taxon>Amoebozoa</taxon>
        <taxon>Evosea</taxon>
        <taxon>Archamoebae</taxon>
        <taxon>Mastigamoebida</taxon>
        <taxon>Entamoebidae</taxon>
        <taxon>Entamoeba</taxon>
    </lineage>
</organism>
<keyword evidence="5 6" id="KW-0472">Membrane</keyword>
<evidence type="ECO:0000256" key="1">
    <source>
        <dbReference type="ARBA" id="ARBA00004141"/>
    </source>
</evidence>
<sequence>MWAILVLLVAILSVIILLLMFQFIDPLKTKWYVTFFVFLGWGMSFAIPILLPIDISSSLFDKCVEQQNKVCDEPFTYVDKKTLVVLWNLLYWGTTILCWTAIPFLQSYCSAGDFHVLERIKTSLRENIIFYLVVGFVCGVFLILFLIWNENGDWLGIAIAAANAWGLIMVIGMMGYGIVAVPARLIKNISSKHYLNSLYSEINDLTEEHEEEEGILSELITLVKKADEIIPITDPMRKCVLIIINEIDPKRYEATEPSRDFVKSYENLSELHANIQFQQLKVKQIFYTLHSNVDQVLKYESINNKKAPLFQRIYFNIIKKIVSVIALILFIIYSLTVFSSELLLPFNLPILSPLYYIIQSIESSAFLLLIVITVFVIYIAWCVYQTLISMKLFDYYQLFNNRLSDPGSMLFSAAYLCRLCAPLALNILHMIKFDGVHFNGTQTAFQSVMSSMEDIPFFGQNSFNDFFPVCIVIVSAFSLLNHFIPIPLIFNSILKFFGVRDHNKLTTAQKIKRGKYISQIFYTRYADYMFTLNASTHLLKQKDD</sequence>
<feature type="transmembrane region" description="Helical" evidence="6">
    <location>
        <begin position="128"/>
        <end position="148"/>
    </location>
</feature>
<keyword evidence="3 6" id="KW-0812">Transmembrane</keyword>
<proteinExistence type="inferred from homology"/>
<accession>A0ABQ0DDB7</accession>
<dbReference type="InterPro" id="IPR051584">
    <property type="entry name" value="GPCR-associated_LMBR1"/>
</dbReference>
<name>A0ABQ0DDB7_9EUKA</name>
<evidence type="ECO:0008006" key="9">
    <source>
        <dbReference type="Google" id="ProtNLM"/>
    </source>
</evidence>
<dbReference type="PANTHER" id="PTHR21355">
    <property type="entry name" value="G-PROTEIN COUPLED RECEPTOR-ASSOCIATED PROTEIN LMBRD2"/>
    <property type="match status" value="1"/>
</dbReference>
<evidence type="ECO:0000313" key="7">
    <source>
        <dbReference type="EMBL" id="GAB1220837.1"/>
    </source>
</evidence>
<evidence type="ECO:0000256" key="3">
    <source>
        <dbReference type="ARBA" id="ARBA00022692"/>
    </source>
</evidence>
<keyword evidence="8" id="KW-1185">Reference proteome</keyword>
<dbReference type="EMBL" id="BAAFRS010000060">
    <property type="protein sequence ID" value="GAB1220837.1"/>
    <property type="molecule type" value="Genomic_DNA"/>
</dbReference>
<comment type="subcellular location">
    <subcellularLocation>
        <location evidence="1">Membrane</location>
        <topology evidence="1">Multi-pass membrane protein</topology>
    </subcellularLocation>
</comment>
<protein>
    <recommendedName>
        <fullName evidence="9">LMBR1 family region protein</fullName>
    </recommendedName>
</protein>
<feature type="transmembrane region" description="Helical" evidence="6">
    <location>
        <begin position="6"/>
        <end position="24"/>
    </location>
</feature>
<feature type="transmembrane region" description="Helical" evidence="6">
    <location>
        <begin position="321"/>
        <end position="344"/>
    </location>
</feature>
<evidence type="ECO:0000256" key="5">
    <source>
        <dbReference type="ARBA" id="ARBA00023136"/>
    </source>
</evidence>
<feature type="transmembrane region" description="Helical" evidence="6">
    <location>
        <begin position="364"/>
        <end position="388"/>
    </location>
</feature>
<feature type="transmembrane region" description="Helical" evidence="6">
    <location>
        <begin position="89"/>
        <end position="108"/>
    </location>
</feature>
<evidence type="ECO:0000313" key="8">
    <source>
        <dbReference type="Proteomes" id="UP001628156"/>
    </source>
</evidence>
<comment type="caution">
    <text evidence="7">The sequence shown here is derived from an EMBL/GenBank/DDBJ whole genome shotgun (WGS) entry which is preliminary data.</text>
</comment>
<dbReference type="Pfam" id="PF04791">
    <property type="entry name" value="LMBR1"/>
    <property type="match status" value="1"/>
</dbReference>
<gene>
    <name evidence="7" type="ORF">ENUP19_0060G0013</name>
</gene>
<feature type="transmembrane region" description="Helical" evidence="6">
    <location>
        <begin position="31"/>
        <end position="51"/>
    </location>
</feature>